<sequence>MTLHDPQEDLLPFRDDNYRKNPYPYYDKIRPYGDAYLHPMGMYVVTKYEHVAQLLRDRTLSVLQIDFGPASALHDSMLGQDIPDHTRLRRATNEWFAPAAVKALTEDIRTNIHEIFDEVEKRGSFEAVYDLAYPLTHSVMCKILGVPFDGSTDVRDKTFDFGLSLGPGASDEDLVKTAEASDWFVVYIKGLITEKRKHPGKGMLDAMIELLDQNEMSEAEVIATTFLFFAVGHLDVSYLITNGLRILAGDSNVLKIYRNEPEKRTQIINEVLRFDTPEQFVSRLTTQPTLIGNLEVPAGEMLVLMIGAANKDPEMFSNPHEFDPERTNSGRHLAFSGGMHGCVGQILARAEAEEVFNAVVQRFPNICLNGEPTWGHTEFIRSLHSLPLRIK</sequence>
<dbReference type="PANTHER" id="PTHR46696:SF1">
    <property type="entry name" value="CYTOCHROME P450 YJIB-RELATED"/>
    <property type="match status" value="1"/>
</dbReference>
<dbReference type="GO" id="GO:0005506">
    <property type="term" value="F:iron ion binding"/>
    <property type="evidence" value="ECO:0007669"/>
    <property type="project" value="InterPro"/>
</dbReference>
<gene>
    <name evidence="2" type="ORF">UFOPK2423_00863</name>
</gene>
<dbReference type="InterPro" id="IPR017972">
    <property type="entry name" value="Cyt_P450_CS"/>
</dbReference>
<comment type="similarity">
    <text evidence="1">Belongs to the cytochrome P450 family.</text>
</comment>
<dbReference type="GO" id="GO:0020037">
    <property type="term" value="F:heme binding"/>
    <property type="evidence" value="ECO:0007669"/>
    <property type="project" value="InterPro"/>
</dbReference>
<reference evidence="2" key="1">
    <citation type="submission" date="2020-05" db="EMBL/GenBank/DDBJ databases">
        <authorList>
            <person name="Chiriac C."/>
            <person name="Salcher M."/>
            <person name="Ghai R."/>
            <person name="Kavagutti S V."/>
        </authorList>
    </citation>
    <scope>NUCLEOTIDE SEQUENCE</scope>
</reference>
<dbReference type="Gene3D" id="1.10.630.10">
    <property type="entry name" value="Cytochrome P450"/>
    <property type="match status" value="1"/>
</dbReference>
<dbReference type="EMBL" id="CAEZXN010000017">
    <property type="protein sequence ID" value="CAB4695843.1"/>
    <property type="molecule type" value="Genomic_DNA"/>
</dbReference>
<dbReference type="GO" id="GO:0016705">
    <property type="term" value="F:oxidoreductase activity, acting on paired donors, with incorporation or reduction of molecular oxygen"/>
    <property type="evidence" value="ECO:0007669"/>
    <property type="project" value="InterPro"/>
</dbReference>
<dbReference type="Pfam" id="PF00067">
    <property type="entry name" value="p450"/>
    <property type="match status" value="1"/>
</dbReference>
<evidence type="ECO:0000256" key="1">
    <source>
        <dbReference type="ARBA" id="ARBA00010617"/>
    </source>
</evidence>
<dbReference type="GO" id="GO:0004497">
    <property type="term" value="F:monooxygenase activity"/>
    <property type="evidence" value="ECO:0007669"/>
    <property type="project" value="InterPro"/>
</dbReference>
<evidence type="ECO:0000313" key="2">
    <source>
        <dbReference type="EMBL" id="CAB4695843.1"/>
    </source>
</evidence>
<accession>A0A6J6PGL2</accession>
<dbReference type="PANTHER" id="PTHR46696">
    <property type="entry name" value="P450, PUTATIVE (EUROFUNG)-RELATED"/>
    <property type="match status" value="1"/>
</dbReference>
<dbReference type="InterPro" id="IPR001128">
    <property type="entry name" value="Cyt_P450"/>
</dbReference>
<protein>
    <submittedName>
        <fullName evidence="2">Unannotated protein</fullName>
    </submittedName>
</protein>
<organism evidence="2">
    <name type="scientific">freshwater metagenome</name>
    <dbReference type="NCBI Taxonomy" id="449393"/>
    <lineage>
        <taxon>unclassified sequences</taxon>
        <taxon>metagenomes</taxon>
        <taxon>ecological metagenomes</taxon>
    </lineage>
</organism>
<dbReference type="SUPFAM" id="SSF48264">
    <property type="entry name" value="Cytochrome P450"/>
    <property type="match status" value="1"/>
</dbReference>
<dbReference type="PRINTS" id="PR00359">
    <property type="entry name" value="BP450"/>
</dbReference>
<proteinExistence type="inferred from homology"/>
<name>A0A6J6PGL2_9ZZZZ</name>
<dbReference type="AlphaFoldDB" id="A0A6J6PGL2"/>
<dbReference type="InterPro" id="IPR002397">
    <property type="entry name" value="Cyt_P450_B"/>
</dbReference>
<dbReference type="PROSITE" id="PS00086">
    <property type="entry name" value="CYTOCHROME_P450"/>
    <property type="match status" value="1"/>
</dbReference>
<dbReference type="InterPro" id="IPR036396">
    <property type="entry name" value="Cyt_P450_sf"/>
</dbReference>